<evidence type="ECO:0000313" key="1">
    <source>
        <dbReference type="EMBL" id="RIH75289.1"/>
    </source>
</evidence>
<gene>
    <name evidence="1" type="ORF">Mcate_02301</name>
</gene>
<protein>
    <submittedName>
        <fullName evidence="1">Uncharacterized protein</fullName>
    </submittedName>
</protein>
<dbReference type="AlphaFoldDB" id="A0A399DUD8"/>
<proteinExistence type="predicted"/>
<dbReference type="RefSeq" id="WP_280952935.1">
    <property type="nucleotide sequence ID" value="NZ_JBHSXZ010000010.1"/>
</dbReference>
<accession>A0A399DUD8</accession>
<organism evidence="1 2">
    <name type="scientific">Meiothermus taiwanensis</name>
    <dbReference type="NCBI Taxonomy" id="172827"/>
    <lineage>
        <taxon>Bacteria</taxon>
        <taxon>Thermotogati</taxon>
        <taxon>Deinococcota</taxon>
        <taxon>Deinococci</taxon>
        <taxon>Thermales</taxon>
        <taxon>Thermaceae</taxon>
        <taxon>Meiothermus</taxon>
    </lineage>
</organism>
<evidence type="ECO:0000313" key="2">
    <source>
        <dbReference type="Proteomes" id="UP000266089"/>
    </source>
</evidence>
<name>A0A399DUD8_9DEIN</name>
<comment type="caution">
    <text evidence="1">The sequence shown here is derived from an EMBL/GenBank/DDBJ whole genome shotgun (WGS) entry which is preliminary data.</text>
</comment>
<dbReference type="Proteomes" id="UP000266089">
    <property type="component" value="Unassembled WGS sequence"/>
</dbReference>
<sequence>MIRVVELWCAQAEGREEEALLELTELSRWVLVAEAIRGKGG</sequence>
<dbReference type="EMBL" id="QWKX01000072">
    <property type="protein sequence ID" value="RIH75289.1"/>
    <property type="molecule type" value="Genomic_DNA"/>
</dbReference>
<reference evidence="1 2" key="1">
    <citation type="submission" date="2018-08" db="EMBL/GenBank/DDBJ databases">
        <title>Meiothermus cateniformans JCM 15151 genome sequencing project.</title>
        <authorList>
            <person name="Da Costa M.S."/>
            <person name="Albuquerque L."/>
            <person name="Raposo P."/>
            <person name="Froufe H.J.C."/>
            <person name="Barroso C.S."/>
            <person name="Egas C."/>
        </authorList>
    </citation>
    <scope>NUCLEOTIDE SEQUENCE [LARGE SCALE GENOMIC DNA]</scope>
    <source>
        <strain evidence="1 2">JCM 15151</strain>
    </source>
</reference>